<evidence type="ECO:0000313" key="3">
    <source>
        <dbReference type="Proteomes" id="UP000069654"/>
    </source>
</evidence>
<feature type="chain" id="PRO_5007090883" description="Trypsin domain-containing protein" evidence="1">
    <location>
        <begin position="29"/>
        <end position="229"/>
    </location>
</feature>
<reference evidence="2 3" key="1">
    <citation type="journal article" date="2016" name="Genome Announc.">
        <title>Draft Genome Sequences of Five Rapidly Growing Mycobacterium Species, M. thermoresistibile, M. fortuitum subsp. acetamidolyticum, M. canariasense, M. brisbanense, and M. novocastrense.</title>
        <authorList>
            <person name="Katahira K."/>
            <person name="Ogura Y."/>
            <person name="Gotoh Y."/>
            <person name="Hayashi T."/>
        </authorList>
    </citation>
    <scope>NUCLEOTIDE SEQUENCE [LARGE SCALE GENOMIC DNA]</scope>
    <source>
        <strain evidence="2 3">JCM6362</strain>
    </source>
</reference>
<organism evidence="2 3">
    <name type="scientific">Mycolicibacterium thermoresistibile</name>
    <name type="common">Mycobacterium thermoresistibile</name>
    <dbReference type="NCBI Taxonomy" id="1797"/>
    <lineage>
        <taxon>Bacteria</taxon>
        <taxon>Bacillati</taxon>
        <taxon>Actinomycetota</taxon>
        <taxon>Actinomycetes</taxon>
        <taxon>Mycobacteriales</taxon>
        <taxon>Mycobacteriaceae</taxon>
        <taxon>Mycolicibacterium</taxon>
    </lineage>
</organism>
<accession>A0A100XBA5</accession>
<keyword evidence="1" id="KW-0732">Signal</keyword>
<comment type="caution">
    <text evidence="2">The sequence shown here is derived from an EMBL/GenBank/DDBJ whole genome shotgun (WGS) entry which is preliminary data.</text>
</comment>
<evidence type="ECO:0000256" key="1">
    <source>
        <dbReference type="SAM" id="SignalP"/>
    </source>
</evidence>
<gene>
    <name evidence="2" type="ORF">RMCT_0386</name>
</gene>
<dbReference type="EMBL" id="BCTB01000002">
    <property type="protein sequence ID" value="GAT13415.1"/>
    <property type="molecule type" value="Genomic_DNA"/>
</dbReference>
<dbReference type="AlphaFoldDB" id="A0A100XBA5"/>
<protein>
    <recommendedName>
        <fullName evidence="4">Trypsin domain-containing protein</fullName>
    </recommendedName>
</protein>
<dbReference type="InterPro" id="IPR009003">
    <property type="entry name" value="Peptidase_S1_PA"/>
</dbReference>
<dbReference type="Proteomes" id="UP000069654">
    <property type="component" value="Unassembled WGS sequence"/>
</dbReference>
<feature type="signal peptide" evidence="1">
    <location>
        <begin position="1"/>
        <end position="28"/>
    </location>
</feature>
<dbReference type="InterPro" id="IPR043504">
    <property type="entry name" value="Peptidase_S1_PA_chymotrypsin"/>
</dbReference>
<reference evidence="3" key="2">
    <citation type="submission" date="2016-02" db="EMBL/GenBank/DDBJ databases">
        <title>Draft genome sequence of five rapidly growing Mycobacterium species.</title>
        <authorList>
            <person name="Katahira K."/>
            <person name="Gotou Y."/>
            <person name="Iida K."/>
            <person name="Ogura Y."/>
            <person name="Hayashi T."/>
        </authorList>
    </citation>
    <scope>NUCLEOTIDE SEQUENCE [LARGE SCALE GENOMIC DNA]</scope>
    <source>
        <strain evidence="3">JCM6362</strain>
    </source>
</reference>
<sequence length="229" mass="23956">MRSRRMRLLGMVLAPLAALTLASAPAHSSPGVVVHPGMEIHQDTNSCTLGFIDAVRRIAYTAGHCRGSGTVTDRAGRFIGTQLMFRDNTPNGSTVATDHQIADWQTIQLAGDVVMNNVLPTGRVLVEDPTVVPQPGQPVCHFGVVTGESCGRIAAVNNGWFTMGDGVVSQKGDSGGPVYTVNEAGQAVIIGMFNSTWGQFPAAVSWQSTTAQINDEIIKATAGTPAAAA</sequence>
<evidence type="ECO:0008006" key="4">
    <source>
        <dbReference type="Google" id="ProtNLM"/>
    </source>
</evidence>
<proteinExistence type="predicted"/>
<dbReference type="Gene3D" id="2.40.10.10">
    <property type="entry name" value="Trypsin-like serine proteases"/>
    <property type="match status" value="2"/>
</dbReference>
<evidence type="ECO:0000313" key="2">
    <source>
        <dbReference type="EMBL" id="GAT13415.1"/>
    </source>
</evidence>
<name>A0A100XBA5_MYCTH</name>
<dbReference type="SUPFAM" id="SSF50494">
    <property type="entry name" value="Trypsin-like serine proteases"/>
    <property type="match status" value="1"/>
</dbReference>
<dbReference type="STRING" id="1797.RMCT_0386"/>